<sequence>MVADRLLVTATIIHFSPVFASGNCRSQLGLCDGEERLEWAGVCYRRDWTGGASVLMLRAVRPGLLLGSRSSDSVHLISCPLPTKIYL</sequence>
<reference evidence="1" key="1">
    <citation type="submission" date="2019-03" db="EMBL/GenBank/DDBJ databases">
        <authorList>
            <person name="Hao L."/>
        </authorList>
    </citation>
    <scope>NUCLEOTIDE SEQUENCE</scope>
</reference>
<accession>A0A485LVJ6</accession>
<protein>
    <submittedName>
        <fullName evidence="1">Uncharacterized protein</fullName>
    </submittedName>
</protein>
<gene>
    <name evidence="1" type="ORF">SCFA_130003</name>
</gene>
<dbReference type="EMBL" id="CAADRM010000035">
    <property type="protein sequence ID" value="VFU12188.1"/>
    <property type="molecule type" value="Genomic_DNA"/>
</dbReference>
<dbReference type="AlphaFoldDB" id="A0A485LVJ6"/>
<name>A0A485LVJ6_9ZZZZ</name>
<organism evidence="1">
    <name type="scientific">anaerobic digester metagenome</name>
    <dbReference type="NCBI Taxonomy" id="1263854"/>
    <lineage>
        <taxon>unclassified sequences</taxon>
        <taxon>metagenomes</taxon>
        <taxon>ecological metagenomes</taxon>
    </lineage>
</organism>
<proteinExistence type="predicted"/>
<evidence type="ECO:0000313" key="1">
    <source>
        <dbReference type="EMBL" id="VFU12188.1"/>
    </source>
</evidence>